<dbReference type="EMBL" id="JAZDQV010000010">
    <property type="protein sequence ID" value="MEE1878127.1"/>
    <property type="molecule type" value="Genomic_DNA"/>
</dbReference>
<evidence type="ECO:0000313" key="2">
    <source>
        <dbReference type="Proteomes" id="UP001343492"/>
    </source>
</evidence>
<name>A0ABU7GGB5_9SPHN</name>
<sequence>MISIEAIKVISALPSFKAIRAASIIFAFSAVAGCSSEIDYDQCILDAAQSGKSQYATELMVEVCDRKKSEQEAIKLSKSSEPCYEKIRNDYASLAYTRYPEEFGGGLYTSRVDWNGGFRQDSIDRFNLIVDGFRNRQEKNNKACSIDEFNSYVVDVKRNIGRDLDIFLYGRPLEVEGAAAATEEEAEAVEAEAIGGGVAEIPAAAEEAAAADDRF</sequence>
<dbReference type="RefSeq" id="WP_354145232.1">
    <property type="nucleotide sequence ID" value="NZ_JAZDQV010000010.1"/>
</dbReference>
<organism evidence="1 2">
    <name type="scientific">Altererythrobacter litoralis</name>
    <dbReference type="NCBI Taxonomy" id="3113904"/>
    <lineage>
        <taxon>Bacteria</taxon>
        <taxon>Pseudomonadati</taxon>
        <taxon>Pseudomonadota</taxon>
        <taxon>Alphaproteobacteria</taxon>
        <taxon>Sphingomonadales</taxon>
        <taxon>Erythrobacteraceae</taxon>
        <taxon>Altererythrobacter</taxon>
    </lineage>
</organism>
<proteinExistence type="predicted"/>
<protein>
    <recommendedName>
        <fullName evidence="3">DUF2799 domain-containing protein</fullName>
    </recommendedName>
</protein>
<reference evidence="1 2" key="1">
    <citation type="submission" date="2024-01" db="EMBL/GenBank/DDBJ databases">
        <title>The genome sequence of Erythrobacteraceae sp. strain 1XM1-14.</title>
        <authorList>
            <person name="Liu Y."/>
        </authorList>
    </citation>
    <scope>NUCLEOTIDE SEQUENCE [LARGE SCALE GENOMIC DNA]</scope>
    <source>
        <strain evidence="1 2">1XM1-14</strain>
    </source>
</reference>
<keyword evidence="2" id="KW-1185">Reference proteome</keyword>
<comment type="caution">
    <text evidence="1">The sequence shown here is derived from an EMBL/GenBank/DDBJ whole genome shotgun (WGS) entry which is preliminary data.</text>
</comment>
<dbReference type="Proteomes" id="UP001343492">
    <property type="component" value="Unassembled WGS sequence"/>
</dbReference>
<gene>
    <name evidence="1" type="ORF">VRS74_10580</name>
</gene>
<accession>A0ABU7GGB5</accession>
<evidence type="ECO:0000313" key="1">
    <source>
        <dbReference type="EMBL" id="MEE1878127.1"/>
    </source>
</evidence>
<evidence type="ECO:0008006" key="3">
    <source>
        <dbReference type="Google" id="ProtNLM"/>
    </source>
</evidence>